<reference evidence="1 2" key="1">
    <citation type="submission" date="2023-07" db="EMBL/GenBank/DDBJ databases">
        <title>Sequencing the genomes of 1000 actinobacteria strains.</title>
        <authorList>
            <person name="Klenk H.-P."/>
        </authorList>
    </citation>
    <scope>NUCLEOTIDE SEQUENCE [LARGE SCALE GENOMIC DNA]</scope>
    <source>
        <strain evidence="1 2">DSM 46740</strain>
    </source>
</reference>
<keyword evidence="2" id="KW-1185">Reference proteome</keyword>
<organism evidence="1 2">
    <name type="scientific">Streptosporangium lutulentum</name>
    <dbReference type="NCBI Taxonomy" id="1461250"/>
    <lineage>
        <taxon>Bacteria</taxon>
        <taxon>Bacillati</taxon>
        <taxon>Actinomycetota</taxon>
        <taxon>Actinomycetes</taxon>
        <taxon>Streptosporangiales</taxon>
        <taxon>Streptosporangiaceae</taxon>
        <taxon>Streptosporangium</taxon>
    </lineage>
</organism>
<dbReference type="Gene3D" id="3.40.50.12780">
    <property type="entry name" value="N-terminal domain of ligase-like"/>
    <property type="match status" value="1"/>
</dbReference>
<proteinExistence type="predicted"/>
<comment type="caution">
    <text evidence="1">The sequence shown here is derived from an EMBL/GenBank/DDBJ whole genome shotgun (WGS) entry which is preliminary data.</text>
</comment>
<dbReference type="Proteomes" id="UP001225356">
    <property type="component" value="Unassembled WGS sequence"/>
</dbReference>
<accession>A0ABT9Q4F8</accession>
<name>A0ABT9Q4F8_9ACTN</name>
<dbReference type="EMBL" id="JAUSQU010000001">
    <property type="protein sequence ID" value="MDP9841619.1"/>
    <property type="molecule type" value="Genomic_DNA"/>
</dbReference>
<protein>
    <submittedName>
        <fullName evidence="1">Phenylacetate-coenzyme A ligase PaaK-like adenylate-forming protein</fullName>
    </submittedName>
</protein>
<dbReference type="InterPro" id="IPR042099">
    <property type="entry name" value="ANL_N_sf"/>
</dbReference>
<sequence length="83" mass="8859">MDRRNGVVELFHRGAVSVPAYGAFLAEHGVTADQVKTYEDFVRLPLTTKDNCTRPHPLPGLCRNGTIGDMIALSSGSTGTPSS</sequence>
<dbReference type="RefSeq" id="WP_307555106.1">
    <property type="nucleotide sequence ID" value="NZ_JAUSQU010000001.1"/>
</dbReference>
<gene>
    <name evidence="1" type="ORF">J2853_000830</name>
</gene>
<evidence type="ECO:0000313" key="2">
    <source>
        <dbReference type="Proteomes" id="UP001225356"/>
    </source>
</evidence>
<evidence type="ECO:0000313" key="1">
    <source>
        <dbReference type="EMBL" id="MDP9841619.1"/>
    </source>
</evidence>